<evidence type="ECO:0000313" key="1">
    <source>
        <dbReference type="EMBL" id="KKL55688.1"/>
    </source>
</evidence>
<accession>A0A0F9D1T6</accession>
<dbReference type="AlphaFoldDB" id="A0A0F9D1T6"/>
<organism evidence="1">
    <name type="scientific">marine sediment metagenome</name>
    <dbReference type="NCBI Taxonomy" id="412755"/>
    <lineage>
        <taxon>unclassified sequences</taxon>
        <taxon>metagenomes</taxon>
        <taxon>ecological metagenomes</taxon>
    </lineage>
</organism>
<protein>
    <submittedName>
        <fullName evidence="1">Uncharacterized protein</fullName>
    </submittedName>
</protein>
<dbReference type="EMBL" id="LAZR01030751">
    <property type="protein sequence ID" value="KKL55688.1"/>
    <property type="molecule type" value="Genomic_DNA"/>
</dbReference>
<sequence length="63" mass="7013">MVKERVGIIMIALVVSGDGFYVNRLAEPKGCVEIGAIRKSTSGEWCFDSSESYRIYDMFCVQG</sequence>
<name>A0A0F9D1T6_9ZZZZ</name>
<reference evidence="1" key="1">
    <citation type="journal article" date="2015" name="Nature">
        <title>Complex archaea that bridge the gap between prokaryotes and eukaryotes.</title>
        <authorList>
            <person name="Spang A."/>
            <person name="Saw J.H."/>
            <person name="Jorgensen S.L."/>
            <person name="Zaremba-Niedzwiedzka K."/>
            <person name="Martijn J."/>
            <person name="Lind A.E."/>
            <person name="van Eijk R."/>
            <person name="Schleper C."/>
            <person name="Guy L."/>
            <person name="Ettema T.J."/>
        </authorList>
    </citation>
    <scope>NUCLEOTIDE SEQUENCE</scope>
</reference>
<proteinExistence type="predicted"/>
<gene>
    <name evidence="1" type="ORF">LCGC14_2252900</name>
</gene>
<comment type="caution">
    <text evidence="1">The sequence shown here is derived from an EMBL/GenBank/DDBJ whole genome shotgun (WGS) entry which is preliminary data.</text>
</comment>